<organism evidence="8 9">
    <name type="scientific">Xylanimonas oleitrophica</name>
    <dbReference type="NCBI Taxonomy" id="2607479"/>
    <lineage>
        <taxon>Bacteria</taxon>
        <taxon>Bacillati</taxon>
        <taxon>Actinomycetota</taxon>
        <taxon>Actinomycetes</taxon>
        <taxon>Micrococcales</taxon>
        <taxon>Promicromonosporaceae</taxon>
        <taxon>Xylanimonas</taxon>
    </lineage>
</organism>
<dbReference type="InterPro" id="IPR018170">
    <property type="entry name" value="Aldo/ket_reductase_CS"/>
</dbReference>
<comment type="caution">
    <text evidence="8">The sequence shown here is derived from an EMBL/GenBank/DDBJ whole genome shotgun (WGS) entry which is preliminary data.</text>
</comment>
<reference evidence="8 9" key="1">
    <citation type="submission" date="2018-06" db="EMBL/GenBank/DDBJ databases">
        <title>Whole genome sequencing of a novel hydrocarbon degrading bacterial strain, PW21 isolated from oil contaminated produced water sample.</title>
        <authorList>
            <person name="Nagkirti P."/>
            <person name="Shaikh A."/>
            <person name="Gowdaman V."/>
            <person name="Engineer A.E."/>
            <person name="Dagar S."/>
            <person name="Dhakephalkar P.K."/>
        </authorList>
    </citation>
    <scope>NUCLEOTIDE SEQUENCE [LARGE SCALE GENOMIC DNA]</scope>
    <source>
        <strain evidence="8 9">PW21</strain>
    </source>
</reference>
<dbReference type="AlphaFoldDB" id="A0A2W5Y4L4"/>
<proteinExistence type="inferred from homology"/>
<feature type="active site" description="Proton donor" evidence="4">
    <location>
        <position position="54"/>
    </location>
</feature>
<protein>
    <submittedName>
        <fullName evidence="8">Aldo/keto reductase</fullName>
    </submittedName>
</protein>
<dbReference type="FunFam" id="3.20.20.100:FF:000015">
    <property type="entry name" value="Oxidoreductase, aldo/keto reductase family"/>
    <property type="match status" value="1"/>
</dbReference>
<dbReference type="PROSITE" id="PS00798">
    <property type="entry name" value="ALDOKETO_REDUCTASE_1"/>
    <property type="match status" value="1"/>
</dbReference>
<evidence type="ECO:0000259" key="7">
    <source>
        <dbReference type="Pfam" id="PF00248"/>
    </source>
</evidence>
<accession>A0A2W5Y4L4</accession>
<dbReference type="PROSITE" id="PS00062">
    <property type="entry name" value="ALDOKETO_REDUCTASE_2"/>
    <property type="match status" value="1"/>
</dbReference>
<keyword evidence="2" id="KW-0521">NADP</keyword>
<dbReference type="Proteomes" id="UP000248783">
    <property type="component" value="Unassembled WGS sequence"/>
</dbReference>
<dbReference type="PROSITE" id="PS00063">
    <property type="entry name" value="ALDOKETO_REDUCTASE_3"/>
    <property type="match status" value="1"/>
</dbReference>
<evidence type="ECO:0000256" key="6">
    <source>
        <dbReference type="PIRSR" id="PIRSR000097-3"/>
    </source>
</evidence>
<dbReference type="InterPro" id="IPR023210">
    <property type="entry name" value="NADP_OxRdtase_dom"/>
</dbReference>
<feature type="domain" description="NADP-dependent oxidoreductase" evidence="7">
    <location>
        <begin position="27"/>
        <end position="264"/>
    </location>
</feature>
<dbReference type="InterPro" id="IPR036812">
    <property type="entry name" value="NAD(P)_OxRdtase_dom_sf"/>
</dbReference>
<dbReference type="RefSeq" id="WP_111251047.1">
    <property type="nucleotide sequence ID" value="NZ_QKWH01000006.1"/>
</dbReference>
<comment type="similarity">
    <text evidence="1">Belongs to the aldo/keto reductase family.</text>
</comment>
<name>A0A2W5Y4L4_9MICO</name>
<dbReference type="PANTHER" id="PTHR43827:SF3">
    <property type="entry name" value="NADP-DEPENDENT OXIDOREDUCTASE DOMAIN-CONTAINING PROTEIN"/>
    <property type="match status" value="1"/>
</dbReference>
<dbReference type="PIRSF" id="PIRSF000097">
    <property type="entry name" value="AKR"/>
    <property type="match status" value="1"/>
</dbReference>
<evidence type="ECO:0000256" key="5">
    <source>
        <dbReference type="PIRSR" id="PIRSR000097-2"/>
    </source>
</evidence>
<evidence type="ECO:0000256" key="3">
    <source>
        <dbReference type="ARBA" id="ARBA00023002"/>
    </source>
</evidence>
<dbReference type="PRINTS" id="PR00069">
    <property type="entry name" value="ALDKETRDTASE"/>
</dbReference>
<evidence type="ECO:0000256" key="2">
    <source>
        <dbReference type="ARBA" id="ARBA00022857"/>
    </source>
</evidence>
<dbReference type="GO" id="GO:0016616">
    <property type="term" value="F:oxidoreductase activity, acting on the CH-OH group of donors, NAD or NADP as acceptor"/>
    <property type="evidence" value="ECO:0007669"/>
    <property type="project" value="UniProtKB-ARBA"/>
</dbReference>
<evidence type="ECO:0000256" key="1">
    <source>
        <dbReference type="ARBA" id="ARBA00007905"/>
    </source>
</evidence>
<evidence type="ECO:0000256" key="4">
    <source>
        <dbReference type="PIRSR" id="PIRSR000097-1"/>
    </source>
</evidence>
<dbReference type="Gene3D" id="3.20.20.100">
    <property type="entry name" value="NADP-dependent oxidoreductase domain"/>
    <property type="match status" value="1"/>
</dbReference>
<dbReference type="Pfam" id="PF00248">
    <property type="entry name" value="Aldo_ket_red"/>
    <property type="match status" value="1"/>
</dbReference>
<gene>
    <name evidence="8" type="ORF">DNL40_09660</name>
</gene>
<dbReference type="EMBL" id="QKWH01000006">
    <property type="protein sequence ID" value="PZR52914.1"/>
    <property type="molecule type" value="Genomic_DNA"/>
</dbReference>
<keyword evidence="3" id="KW-0560">Oxidoreductase</keyword>
<dbReference type="SUPFAM" id="SSF51430">
    <property type="entry name" value="NAD(P)-linked oxidoreductase"/>
    <property type="match status" value="1"/>
</dbReference>
<sequence length="284" mass="30888">MTDPSTVPTLTIADGVEIPQVGLGVFQVPDVETEANVASALDLGYRHVDTAAGYYNEAGVGAALAKSGLAREQYFVTTKLRNGDQGRQSALEAFEASRAALGLDVVDLYLVHWPVPSQDRYVETWHAFEDLRQAGKVRAIGVSNFLPEHLERLVEETGIVPAVNQIEVHPTFQQPQTQERCRELGIVVEAYSPLGQGADLDAPAVTAIAAELGVTPAQVVLRWHLQQGRVVIPKSSSAERQATNIDLFSFELTEEQVAQVDALERGEEGRIGADPRTAAFTQYR</sequence>
<dbReference type="InterPro" id="IPR020471">
    <property type="entry name" value="AKR"/>
</dbReference>
<dbReference type="PANTHER" id="PTHR43827">
    <property type="entry name" value="2,5-DIKETO-D-GLUCONIC ACID REDUCTASE"/>
    <property type="match status" value="1"/>
</dbReference>
<evidence type="ECO:0000313" key="9">
    <source>
        <dbReference type="Proteomes" id="UP000248783"/>
    </source>
</evidence>
<keyword evidence="9" id="KW-1185">Reference proteome</keyword>
<evidence type="ECO:0000313" key="8">
    <source>
        <dbReference type="EMBL" id="PZR52914.1"/>
    </source>
</evidence>
<feature type="site" description="Lowers pKa of active site Tyr" evidence="6">
    <location>
        <position position="79"/>
    </location>
</feature>
<feature type="binding site" evidence="5">
    <location>
        <position position="112"/>
    </location>
    <ligand>
        <name>substrate</name>
    </ligand>
</feature>